<evidence type="ECO:0000313" key="3">
    <source>
        <dbReference type="Proteomes" id="UP000029736"/>
    </source>
</evidence>
<protein>
    <recommendedName>
        <fullName evidence="4">DUF4374 domain-containing protein</fullName>
    </recommendedName>
</protein>
<accession>A0A098S1C4</accession>
<name>A0A098S1C4_9BACT</name>
<feature type="chain" id="PRO_5001947464" description="DUF4374 domain-containing protein" evidence="1">
    <location>
        <begin position="33"/>
        <end position="343"/>
    </location>
</feature>
<organism evidence="2 3">
    <name type="scientific">Phaeodactylibacter xiamenensis</name>
    <dbReference type="NCBI Taxonomy" id="1524460"/>
    <lineage>
        <taxon>Bacteria</taxon>
        <taxon>Pseudomonadati</taxon>
        <taxon>Bacteroidota</taxon>
        <taxon>Saprospiria</taxon>
        <taxon>Saprospirales</taxon>
        <taxon>Haliscomenobacteraceae</taxon>
        <taxon>Phaeodactylibacter</taxon>
    </lineage>
</organism>
<feature type="signal peptide" evidence="1">
    <location>
        <begin position="1"/>
        <end position="32"/>
    </location>
</feature>
<reference evidence="2 3" key="1">
    <citation type="journal article" date="2014" name="Int. J. Syst. Evol. Microbiol.">
        <title>Phaeodactylibacter xiamenensis gen. nov., sp. nov., a member of the family Saprospiraceae isolated from the marine alga Phaeodactylum tricornutum.</title>
        <authorList>
            <person name="Chen Z.Jr."/>
            <person name="Lei X."/>
            <person name="Lai Q."/>
            <person name="Li Y."/>
            <person name="Zhang B."/>
            <person name="Zhang J."/>
            <person name="Zhang H."/>
            <person name="Yang L."/>
            <person name="Zheng W."/>
            <person name="Tian Y."/>
            <person name="Yu Z."/>
            <person name="Xu H.Jr."/>
            <person name="Zheng T."/>
        </authorList>
    </citation>
    <scope>NUCLEOTIDE SEQUENCE [LARGE SCALE GENOMIC DNA]</scope>
    <source>
        <strain evidence="2 3">KD52</strain>
    </source>
</reference>
<evidence type="ECO:0000256" key="1">
    <source>
        <dbReference type="SAM" id="SignalP"/>
    </source>
</evidence>
<keyword evidence="1" id="KW-0732">Signal</keyword>
<evidence type="ECO:0000313" key="2">
    <source>
        <dbReference type="EMBL" id="KGE85643.1"/>
    </source>
</evidence>
<proteinExistence type="predicted"/>
<dbReference type="SUPFAM" id="SSF50969">
    <property type="entry name" value="YVTN repeat-like/Quinoprotein amine dehydrogenase"/>
    <property type="match status" value="1"/>
</dbReference>
<evidence type="ECO:0008006" key="4">
    <source>
        <dbReference type="Google" id="ProtNLM"/>
    </source>
</evidence>
<dbReference type="EMBL" id="JPOS01000084">
    <property type="protein sequence ID" value="KGE85643.1"/>
    <property type="molecule type" value="Genomic_DNA"/>
</dbReference>
<sequence length="343" mass="38879">MIYLCQKAAHLMMNQSRLLLFFFALTTLTYMACDDDSDMRAPVEYNPNCCVYSTMQRDDVNQRWEAVIELATGNWDTIPETVRPAASFQLPIGVNRLNDFSGNRHLYTDFNGVNLVVQDLTTFDTTRLALNDPETGQKIEGSLFLQEGRNSDEYFLYSGLEGRVYGIDLAARSLSVALDTFPLGFDLLNDFVYSPSENYFVFMGQINQGFTERLYTATIYDNATKNLVARDTFPQRLFGFVPDPDAGRMFALTFPENQFGYRLYEVQFRGADGLSYTELSAENLAIGQLSEQLQTLHTASNSYLCYGESPPFKVVYQLDLDNGDLRAQIVLEEFGTMIKLDGE</sequence>
<dbReference type="InterPro" id="IPR011044">
    <property type="entry name" value="Quino_amine_DH_bsu"/>
</dbReference>
<keyword evidence="3" id="KW-1185">Reference proteome</keyword>
<comment type="caution">
    <text evidence="2">The sequence shown here is derived from an EMBL/GenBank/DDBJ whole genome shotgun (WGS) entry which is preliminary data.</text>
</comment>
<dbReference type="Proteomes" id="UP000029736">
    <property type="component" value="Unassembled WGS sequence"/>
</dbReference>
<gene>
    <name evidence="2" type="ORF">IX84_26510</name>
</gene>
<dbReference type="AlphaFoldDB" id="A0A098S1C4"/>